<feature type="compositionally biased region" description="Basic residues" evidence="6">
    <location>
        <begin position="1"/>
        <end position="11"/>
    </location>
</feature>
<feature type="region of interest" description="Disordered" evidence="6">
    <location>
        <begin position="1"/>
        <end position="26"/>
    </location>
</feature>
<reference evidence="9" key="1">
    <citation type="submission" date="2025-08" db="UniProtKB">
        <authorList>
            <consortium name="RefSeq"/>
        </authorList>
    </citation>
    <scope>IDENTIFICATION</scope>
</reference>
<evidence type="ECO:0000259" key="7">
    <source>
        <dbReference type="Pfam" id="PF02988"/>
    </source>
</evidence>
<keyword evidence="5" id="KW-1015">Disulfide bond</keyword>
<name>A0ABM1LD03_GEKJA</name>
<sequence>MKKGRNGCKHTPRPEKRLQSPTQPPARLCQGFHISGKSSRKHHTEKERERIVPRLLHSVPPVTMKALLGLLLLSVLLTSGYSLECETCSGQGTTCTGRKVTCSANEDTCLNAVTEVSAGAVKISTVMKSCFVKEGCDQLKPGSTATFGGAGALIKTAECSRAPVSSGSFLLALSSLLFLKFLW</sequence>
<dbReference type="Proteomes" id="UP000694871">
    <property type="component" value="Unplaced"/>
</dbReference>
<comment type="similarity">
    <text evidence="2">Belongs to the CNF-like-inhibitor family.</text>
</comment>
<evidence type="ECO:0000313" key="8">
    <source>
        <dbReference type="Proteomes" id="UP000694871"/>
    </source>
</evidence>
<dbReference type="SUPFAM" id="SSF57302">
    <property type="entry name" value="Snake toxin-like"/>
    <property type="match status" value="1"/>
</dbReference>
<dbReference type="Pfam" id="PF02988">
    <property type="entry name" value="PLA2_inh"/>
    <property type="match status" value="1"/>
</dbReference>
<comment type="subcellular location">
    <subcellularLocation>
        <location evidence="1">Secreted</location>
    </subcellularLocation>
</comment>
<evidence type="ECO:0000256" key="6">
    <source>
        <dbReference type="SAM" id="MobiDB-lite"/>
    </source>
</evidence>
<evidence type="ECO:0000256" key="4">
    <source>
        <dbReference type="ARBA" id="ARBA00023005"/>
    </source>
</evidence>
<accession>A0ABM1LD03</accession>
<evidence type="ECO:0000256" key="2">
    <source>
        <dbReference type="ARBA" id="ARBA00006570"/>
    </source>
</evidence>
<proteinExistence type="inferred from homology"/>
<feature type="domain" description="Phospholipase A2 inhibitor N-terminal" evidence="7">
    <location>
        <begin position="84"/>
        <end position="137"/>
    </location>
</feature>
<dbReference type="GO" id="GO:0019834">
    <property type="term" value="F:phospholipase A2 inhibitor activity"/>
    <property type="evidence" value="ECO:0007669"/>
    <property type="project" value="UniProtKB-KW"/>
</dbReference>
<dbReference type="CDD" id="cd23588">
    <property type="entry name" value="TFP_LU_ECD_PLIG"/>
    <property type="match status" value="1"/>
</dbReference>
<evidence type="ECO:0000313" key="9">
    <source>
        <dbReference type="RefSeq" id="XP_015283840.1"/>
    </source>
</evidence>
<keyword evidence="3" id="KW-0964">Secreted</keyword>
<evidence type="ECO:0000256" key="3">
    <source>
        <dbReference type="ARBA" id="ARBA00022525"/>
    </source>
</evidence>
<evidence type="ECO:0000256" key="1">
    <source>
        <dbReference type="ARBA" id="ARBA00004613"/>
    </source>
</evidence>
<gene>
    <name evidence="9" type="primary">LOC107124853</name>
</gene>
<evidence type="ECO:0000256" key="5">
    <source>
        <dbReference type="ARBA" id="ARBA00023157"/>
    </source>
</evidence>
<dbReference type="PANTHER" id="PTHR20914">
    <property type="entry name" value="LY6/PLAUR DOMAIN-CONTAINING PROTEIN 8"/>
    <property type="match status" value="1"/>
</dbReference>
<keyword evidence="8" id="KW-1185">Reference proteome</keyword>
<protein>
    <submittedName>
        <fullName evidence="9">Phospholipase A2 inhibitor subunit gamma B-like</fullName>
    </submittedName>
</protein>
<keyword evidence="4 9" id="KW-0593">Phospholipase A2 inhibitor</keyword>
<dbReference type="RefSeq" id="XP_015283840.1">
    <property type="nucleotide sequence ID" value="XM_015428354.1"/>
</dbReference>
<dbReference type="Gene3D" id="2.10.60.10">
    <property type="entry name" value="CD59"/>
    <property type="match status" value="1"/>
</dbReference>
<dbReference type="InterPro" id="IPR045860">
    <property type="entry name" value="Snake_toxin-like_sf"/>
</dbReference>
<dbReference type="GeneID" id="107124853"/>
<dbReference type="InterPro" id="IPR050918">
    <property type="entry name" value="CNF-like_PLA2_Inhibitor"/>
</dbReference>
<dbReference type="PANTHER" id="PTHR20914:SF9">
    <property type="entry name" value="COILED, ISOFORM A"/>
    <property type="match status" value="1"/>
</dbReference>
<organism evidence="8 9">
    <name type="scientific">Gekko japonicus</name>
    <name type="common">Schlegel's Japanese gecko</name>
    <dbReference type="NCBI Taxonomy" id="146911"/>
    <lineage>
        <taxon>Eukaryota</taxon>
        <taxon>Metazoa</taxon>
        <taxon>Chordata</taxon>
        <taxon>Craniata</taxon>
        <taxon>Vertebrata</taxon>
        <taxon>Euteleostomi</taxon>
        <taxon>Lepidosauria</taxon>
        <taxon>Squamata</taxon>
        <taxon>Bifurcata</taxon>
        <taxon>Gekkota</taxon>
        <taxon>Gekkonidae</taxon>
        <taxon>Gekkoninae</taxon>
        <taxon>Gekko</taxon>
    </lineage>
</organism>
<dbReference type="InterPro" id="IPR004126">
    <property type="entry name" value="PLipase_A2_inh_N"/>
</dbReference>